<dbReference type="InterPro" id="IPR052442">
    <property type="entry name" value="Env_Response_Regulator"/>
</dbReference>
<protein>
    <submittedName>
        <fullName evidence="2">Uncharacterized protein</fullName>
    </submittedName>
</protein>
<feature type="compositionally biased region" description="Polar residues" evidence="1">
    <location>
        <begin position="166"/>
        <end position="185"/>
    </location>
</feature>
<feature type="region of interest" description="Disordered" evidence="1">
    <location>
        <begin position="159"/>
        <end position="185"/>
    </location>
</feature>
<sequence length="332" mass="37616">MALSTRNGKRRQFEDGVGPFEKRKRSCSRVSEPKRNVAVEEKPTACLPLRKSSSPKQCKKIFPLASLLESLDNPRRNWVLMVSVRPRRARGKNWVLTAKRRCIVLKLIFSNAFRYYPLGRKERAAAKHLNGAFETKWKEAVDKKSKAVCPSALPKVEGLSPKLKQGKSSSPSAVNLQSQGLGVSHSTKDDDLATLVQHAMDQASENLSPFRASRIQLLKLQFSDTILKANKTLKRLPDSPPREKLMQRMKQRKLPRRAILNVEKSVQFEYPLQDLKQLEMLCGCGSGDTFLQVHLGLPLKKLGLYLKEDDELQGQDEETFLNGDWEEGEIHS</sequence>
<dbReference type="EMBL" id="JAJFAZ020000003">
    <property type="protein sequence ID" value="KAI5338771.1"/>
    <property type="molecule type" value="Genomic_DNA"/>
</dbReference>
<keyword evidence="3" id="KW-1185">Reference proteome</keyword>
<evidence type="ECO:0000313" key="3">
    <source>
        <dbReference type="Proteomes" id="UP001054821"/>
    </source>
</evidence>
<gene>
    <name evidence="2" type="ORF">L3X38_018043</name>
</gene>
<reference evidence="2 3" key="1">
    <citation type="journal article" date="2022" name="G3 (Bethesda)">
        <title>Whole-genome sequence and methylome profiling of the almond [Prunus dulcis (Mill.) D.A. Webb] cultivar 'Nonpareil'.</title>
        <authorList>
            <person name="D'Amico-Willman K.M."/>
            <person name="Ouma W.Z."/>
            <person name="Meulia T."/>
            <person name="Sideli G.M."/>
            <person name="Gradziel T.M."/>
            <person name="Fresnedo-Ramirez J."/>
        </authorList>
    </citation>
    <scope>NUCLEOTIDE SEQUENCE [LARGE SCALE GENOMIC DNA]</scope>
    <source>
        <strain evidence="2">Clone GOH B32 T37-40</strain>
    </source>
</reference>
<organism evidence="2 3">
    <name type="scientific">Prunus dulcis</name>
    <name type="common">Almond</name>
    <name type="synonym">Amygdalus dulcis</name>
    <dbReference type="NCBI Taxonomy" id="3755"/>
    <lineage>
        <taxon>Eukaryota</taxon>
        <taxon>Viridiplantae</taxon>
        <taxon>Streptophyta</taxon>
        <taxon>Embryophyta</taxon>
        <taxon>Tracheophyta</taxon>
        <taxon>Spermatophyta</taxon>
        <taxon>Magnoliopsida</taxon>
        <taxon>eudicotyledons</taxon>
        <taxon>Gunneridae</taxon>
        <taxon>Pentapetalae</taxon>
        <taxon>rosids</taxon>
        <taxon>fabids</taxon>
        <taxon>Rosales</taxon>
        <taxon>Rosaceae</taxon>
        <taxon>Amygdaloideae</taxon>
        <taxon>Amygdaleae</taxon>
        <taxon>Prunus</taxon>
    </lineage>
</organism>
<accession>A0AAD4W912</accession>
<dbReference type="PANTHER" id="PTHR46136:SF19">
    <property type="entry name" value="TRANSCRIPTION FACTOR GTE12"/>
    <property type="match status" value="1"/>
</dbReference>
<feature type="region of interest" description="Disordered" evidence="1">
    <location>
        <begin position="1"/>
        <end position="34"/>
    </location>
</feature>
<evidence type="ECO:0000256" key="1">
    <source>
        <dbReference type="SAM" id="MobiDB-lite"/>
    </source>
</evidence>
<comment type="caution">
    <text evidence="2">The sequence shown here is derived from an EMBL/GenBank/DDBJ whole genome shotgun (WGS) entry which is preliminary data.</text>
</comment>
<dbReference type="PANTHER" id="PTHR46136">
    <property type="entry name" value="TRANSCRIPTION FACTOR GTE8"/>
    <property type="match status" value="1"/>
</dbReference>
<dbReference type="Proteomes" id="UP001054821">
    <property type="component" value="Chromosome 3"/>
</dbReference>
<name>A0AAD4W912_PRUDU</name>
<evidence type="ECO:0000313" key="2">
    <source>
        <dbReference type="EMBL" id="KAI5338771.1"/>
    </source>
</evidence>
<dbReference type="AlphaFoldDB" id="A0AAD4W912"/>
<proteinExistence type="predicted"/>